<feature type="binding site" evidence="12">
    <location>
        <position position="288"/>
    </location>
    <ligand>
        <name>FAD</name>
        <dbReference type="ChEBI" id="CHEBI:57692"/>
    </ligand>
</feature>
<dbReference type="EC" id="4.1.99.3" evidence="3"/>
<dbReference type="GO" id="GO:0000719">
    <property type="term" value="P:photoreactive repair"/>
    <property type="evidence" value="ECO:0007669"/>
    <property type="project" value="UniProtKB-ARBA"/>
</dbReference>
<evidence type="ECO:0000256" key="3">
    <source>
        <dbReference type="ARBA" id="ARBA00013149"/>
    </source>
</evidence>
<comment type="function">
    <text evidence="10">Involved in repair of UV radiation-induced DNA damage. Catalyzes the light-dependent monomerization (300-600 nm) of cyclobutyl pyrimidine dimers (in cis-syn configuration), which are formed between adjacent bases on the same DNA strand upon exposure to ultraviolet radiation.</text>
</comment>
<comment type="catalytic activity">
    <reaction evidence="9">
        <text>cyclobutadipyrimidine (in DNA) = 2 pyrimidine residues (in DNA).</text>
        <dbReference type="EC" id="4.1.99.3"/>
    </reaction>
</comment>
<dbReference type="NCBIfam" id="NF007955">
    <property type="entry name" value="PRK10674.1"/>
    <property type="match status" value="1"/>
</dbReference>
<dbReference type="GO" id="GO:0071949">
    <property type="term" value="F:FAD binding"/>
    <property type="evidence" value="ECO:0007669"/>
    <property type="project" value="TreeGrafter"/>
</dbReference>
<evidence type="ECO:0000256" key="11">
    <source>
        <dbReference type="ARBA" id="ARBA00083107"/>
    </source>
</evidence>
<evidence type="ECO:0000313" key="18">
    <source>
        <dbReference type="Proteomes" id="UP000033633"/>
    </source>
</evidence>
<feature type="binding site" evidence="12">
    <location>
        <position position="237"/>
    </location>
    <ligand>
        <name>FAD</name>
        <dbReference type="ChEBI" id="CHEBI:57692"/>
    </ligand>
</feature>
<dbReference type="Gene3D" id="3.40.50.620">
    <property type="entry name" value="HUPs"/>
    <property type="match status" value="1"/>
</dbReference>
<dbReference type="Pfam" id="PF03441">
    <property type="entry name" value="FAD_binding_7"/>
    <property type="match status" value="1"/>
</dbReference>
<reference evidence="17 18" key="1">
    <citation type="submission" date="2014-12" db="EMBL/GenBank/DDBJ databases">
        <title>Mercury Reductase activity and rhizosphere competence traits in the genome of root associated Photobacterium halotolerans MELD1.</title>
        <authorList>
            <person name="Mathew D.C."/>
            <person name="Huang C.-C."/>
        </authorList>
    </citation>
    <scope>NUCLEOTIDE SEQUENCE [LARGE SCALE GENOMIC DNA]</scope>
    <source>
        <strain evidence="17 18">MELD1</strain>
    </source>
</reference>
<keyword evidence="6 12" id="KW-0274">FAD</keyword>
<proteinExistence type="inferred from homology"/>
<dbReference type="PROSITE" id="PS00691">
    <property type="entry name" value="DNA_PHOTOLYASES_1_2"/>
    <property type="match status" value="1"/>
</dbReference>
<evidence type="ECO:0000256" key="15">
    <source>
        <dbReference type="SAM" id="MobiDB-lite"/>
    </source>
</evidence>
<feature type="site" description="Electron transfer via tryptophanyl radical" evidence="13">
    <location>
        <position position="376"/>
    </location>
</feature>
<evidence type="ECO:0000259" key="16">
    <source>
        <dbReference type="PROSITE" id="PS51645"/>
    </source>
</evidence>
<comment type="similarity">
    <text evidence="2">Belongs to the DNA photolyase class-1 family.</text>
</comment>
<comment type="cofactor">
    <cofactor evidence="1">
        <name>(6R)-5,10-methylene-5,6,7,8-tetrahydrofolate</name>
        <dbReference type="ChEBI" id="CHEBI:15636"/>
    </cofactor>
</comment>
<evidence type="ECO:0000256" key="8">
    <source>
        <dbReference type="ARBA" id="ARBA00031671"/>
    </source>
</evidence>
<protein>
    <recommendedName>
        <fullName evidence="4">Deoxyribodipyrimidine photo-lyase</fullName>
        <ecNumber evidence="3">4.1.99.3</ecNumber>
    </recommendedName>
    <alternativeName>
        <fullName evidence="8">DNA photolyase</fullName>
    </alternativeName>
    <alternativeName>
        <fullName evidence="11">Photoreactivating enzyme</fullName>
    </alternativeName>
</protein>
<comment type="cofactor">
    <cofactor evidence="12">
        <name>FAD</name>
        <dbReference type="ChEBI" id="CHEBI:57692"/>
    </cofactor>
    <text evidence="12">Binds 1 FAD per subunit.</text>
</comment>
<dbReference type="PATRIC" id="fig|265726.11.peg.4525"/>
<evidence type="ECO:0000256" key="7">
    <source>
        <dbReference type="ARBA" id="ARBA00022991"/>
    </source>
</evidence>
<dbReference type="AlphaFoldDB" id="A0A0F5VBR9"/>
<dbReference type="PANTHER" id="PTHR11455">
    <property type="entry name" value="CRYPTOCHROME"/>
    <property type="match status" value="1"/>
</dbReference>
<keyword evidence="18" id="KW-1185">Reference proteome</keyword>
<dbReference type="GO" id="GO:0009416">
    <property type="term" value="P:response to light stimulus"/>
    <property type="evidence" value="ECO:0007669"/>
    <property type="project" value="TreeGrafter"/>
</dbReference>
<dbReference type="GO" id="GO:0003677">
    <property type="term" value="F:DNA binding"/>
    <property type="evidence" value="ECO:0007669"/>
    <property type="project" value="TreeGrafter"/>
</dbReference>
<feature type="site" description="Electron transfer via tryptophanyl radical" evidence="13">
    <location>
        <position position="323"/>
    </location>
</feature>
<comment type="caution">
    <text evidence="17">The sequence shown here is derived from an EMBL/GenBank/DDBJ whole genome shotgun (WGS) entry which is preliminary data.</text>
</comment>
<dbReference type="PROSITE" id="PS51645">
    <property type="entry name" value="PHR_CRY_ALPHA_BETA"/>
    <property type="match status" value="1"/>
</dbReference>
<evidence type="ECO:0000256" key="6">
    <source>
        <dbReference type="ARBA" id="ARBA00022827"/>
    </source>
</evidence>
<feature type="binding site" evidence="12">
    <location>
        <begin position="291"/>
        <end position="298"/>
    </location>
    <ligand>
        <name>FAD</name>
        <dbReference type="ChEBI" id="CHEBI:57692"/>
    </ligand>
</feature>
<name>A0A0F5VBR9_9GAMM</name>
<dbReference type="PROSITE" id="PS00394">
    <property type="entry name" value="DNA_PHOTOLYASES_1_1"/>
    <property type="match status" value="1"/>
</dbReference>
<dbReference type="InterPro" id="IPR002081">
    <property type="entry name" value="Cryptochrome/DNA_photolyase_1"/>
</dbReference>
<dbReference type="Gene3D" id="1.10.579.10">
    <property type="entry name" value="DNA Cyclobutane Dipyrimidine Photolyase, subunit A, domain 3"/>
    <property type="match status" value="1"/>
</dbReference>
<dbReference type="OrthoDB" id="9772484at2"/>
<dbReference type="InterPro" id="IPR036155">
    <property type="entry name" value="Crypto/Photolyase_N_sf"/>
</dbReference>
<dbReference type="InterPro" id="IPR036134">
    <property type="entry name" value="Crypto/Photolyase_FAD-like_sf"/>
</dbReference>
<feature type="site" description="Electron transfer via tryptophanyl radical" evidence="13">
    <location>
        <position position="399"/>
    </location>
</feature>
<dbReference type="PANTHER" id="PTHR11455:SF9">
    <property type="entry name" value="CRYPTOCHROME CIRCADIAN CLOCK 5 ISOFORM X1"/>
    <property type="match status" value="1"/>
</dbReference>
<dbReference type="FunFam" id="1.10.579.10:FF:000003">
    <property type="entry name" value="Deoxyribodipyrimidine photo-lyase"/>
    <property type="match status" value="1"/>
</dbReference>
<feature type="binding site" evidence="12">
    <location>
        <begin position="389"/>
        <end position="391"/>
    </location>
    <ligand>
        <name>FAD</name>
        <dbReference type="ChEBI" id="CHEBI:57692"/>
    </ligand>
</feature>
<gene>
    <name evidence="17" type="ORF">KY46_11780</name>
</gene>
<dbReference type="SUPFAM" id="SSF48173">
    <property type="entry name" value="Cryptochrome/photolyase FAD-binding domain"/>
    <property type="match status" value="1"/>
</dbReference>
<dbReference type="Proteomes" id="UP000033633">
    <property type="component" value="Unassembled WGS sequence"/>
</dbReference>
<dbReference type="GO" id="GO:0003904">
    <property type="term" value="F:deoxyribodipyrimidine photo-lyase activity"/>
    <property type="evidence" value="ECO:0007669"/>
    <property type="project" value="UniProtKB-EC"/>
</dbReference>
<evidence type="ECO:0000256" key="1">
    <source>
        <dbReference type="ARBA" id="ARBA00001932"/>
    </source>
</evidence>
<evidence type="ECO:0000256" key="10">
    <source>
        <dbReference type="ARBA" id="ARBA00059220"/>
    </source>
</evidence>
<dbReference type="Pfam" id="PF00875">
    <property type="entry name" value="DNA_photolyase"/>
    <property type="match status" value="1"/>
</dbReference>
<evidence type="ECO:0000313" key="17">
    <source>
        <dbReference type="EMBL" id="KKC99605.1"/>
    </source>
</evidence>
<evidence type="ECO:0000256" key="9">
    <source>
        <dbReference type="ARBA" id="ARBA00033999"/>
    </source>
</evidence>
<evidence type="ECO:0000256" key="5">
    <source>
        <dbReference type="ARBA" id="ARBA00022630"/>
    </source>
</evidence>
<dbReference type="STRING" id="265726.KY46_11780"/>
<evidence type="ECO:0000256" key="4">
    <source>
        <dbReference type="ARBA" id="ARBA00014046"/>
    </source>
</evidence>
<dbReference type="InterPro" id="IPR014729">
    <property type="entry name" value="Rossmann-like_a/b/a_fold"/>
</dbReference>
<evidence type="ECO:0000256" key="2">
    <source>
        <dbReference type="ARBA" id="ARBA00005862"/>
    </source>
</evidence>
<dbReference type="InterPro" id="IPR006050">
    <property type="entry name" value="DNA_photolyase_N"/>
</dbReference>
<dbReference type="Gene3D" id="1.25.40.80">
    <property type="match status" value="1"/>
</dbReference>
<organism evidence="17 18">
    <name type="scientific">Photobacterium halotolerans</name>
    <dbReference type="NCBI Taxonomy" id="265726"/>
    <lineage>
        <taxon>Bacteria</taxon>
        <taxon>Pseudomonadati</taxon>
        <taxon>Pseudomonadota</taxon>
        <taxon>Gammaproteobacteria</taxon>
        <taxon>Vibrionales</taxon>
        <taxon>Vibrionaceae</taxon>
        <taxon>Photobacterium</taxon>
    </lineage>
</organism>
<dbReference type="InterPro" id="IPR005101">
    <property type="entry name" value="Cryptochr/Photolyase_FAD-bd"/>
</dbReference>
<keyword evidence="17" id="KW-0456">Lyase</keyword>
<sequence>MAATNNSNRCLVWFRADLRTVDNTALIQACQKYSSVLAVFIATPEQWAAHDTAPIQIDFIRRRLAVLRSQLAELNIPLRIESVADFNAVPDYLVTLAHDWQAGHVFCNKQYEWNERQRDLAAGHALAEAGIKFSVLEDTCVLAAGTILTRQGEPFRVFTPFRREWLRQFQQSPALAQTAPQPLTRSDCDPRFGSETESNPGQSWLGYPLADSSLWPVDEETIRDALMRFCIEHVADYGEQRDFPAVEGTSKLSPYLAIGALSARQCVSAILHEHPQALEKQDAGPFVWLNEIIWREFYRHLIDAYPKVSRAQPFIDWTKQVAWHSDKAALARWQQGETGFPIVDAAMRQLKATGWMHNRLRMITASFLTKDLLIHWQAGEQWFMSHLIDGDLASNNGGWQWAASTGTDAQPYFRVFNPTTQGKKFDPNGEFIRTWVKELDRVPDKYIHNPHEWSGAASLAYPPPMVDHKLARLQAIEAFKQAKAAAEAG</sequence>
<feature type="binding site" evidence="12">
    <location>
        <begin position="249"/>
        <end position="253"/>
    </location>
    <ligand>
        <name>FAD</name>
        <dbReference type="ChEBI" id="CHEBI:57692"/>
    </ligand>
</feature>
<comment type="similarity">
    <text evidence="14">Belongs to the DNA photolyase family.</text>
</comment>
<dbReference type="RefSeq" id="WP_046220837.1">
    <property type="nucleotide sequence ID" value="NZ_JWYV01000009.1"/>
</dbReference>
<accession>A0A0F5VBR9</accession>
<dbReference type="InterPro" id="IPR018394">
    <property type="entry name" value="DNA_photolyase_1_CS_C"/>
</dbReference>
<evidence type="ECO:0000256" key="14">
    <source>
        <dbReference type="RuleBase" id="RU004182"/>
    </source>
</evidence>
<dbReference type="PRINTS" id="PR00147">
    <property type="entry name" value="DNAPHOTLYASE"/>
</dbReference>
<evidence type="ECO:0000256" key="13">
    <source>
        <dbReference type="PIRSR" id="PIRSR602081-2"/>
    </source>
</evidence>
<evidence type="ECO:0000256" key="12">
    <source>
        <dbReference type="PIRSR" id="PIRSR602081-1"/>
    </source>
</evidence>
<feature type="compositionally biased region" description="Polar residues" evidence="15">
    <location>
        <begin position="174"/>
        <end position="184"/>
    </location>
</feature>
<feature type="domain" description="Photolyase/cryptochrome alpha/beta" evidence="16">
    <location>
        <begin position="8"/>
        <end position="141"/>
    </location>
</feature>
<keyword evidence="7 14" id="KW-0157">Chromophore</keyword>
<dbReference type="SUPFAM" id="SSF52425">
    <property type="entry name" value="Cryptochrome/photolyase, N-terminal domain"/>
    <property type="match status" value="1"/>
</dbReference>
<keyword evidence="5 12" id="KW-0285">Flavoprotein</keyword>
<feature type="region of interest" description="Disordered" evidence="15">
    <location>
        <begin position="174"/>
        <end position="202"/>
    </location>
</feature>
<dbReference type="EMBL" id="JWYV01000009">
    <property type="protein sequence ID" value="KKC99605.1"/>
    <property type="molecule type" value="Genomic_DNA"/>
</dbReference>